<dbReference type="CDD" id="cd05233">
    <property type="entry name" value="SDR_c"/>
    <property type="match status" value="1"/>
</dbReference>
<keyword evidence="3" id="KW-1185">Reference proteome</keyword>
<dbReference type="InterPro" id="IPR020904">
    <property type="entry name" value="Sc_DH/Rdtase_CS"/>
</dbReference>
<dbReference type="PRINTS" id="PR00081">
    <property type="entry name" value="GDHRDH"/>
</dbReference>
<sequence length="264" mass="27450">MGRKGGSMALETGLAGRTALITGASRGIGRATAEALAAEGCNVVLSSRKQDALEEVAKEIRAAHPDVGVLPKAAHVGDEDAARACVEAAVAEFGSVDVLVNNAGTSPHFGPMVDIDAARAEKTVQVNQFAVVLWTQLAWKLSMEARGGSIVNISSVGGMMTEYGIGYYNATKAAVIHLTRQFAIELAPSVRVNAVAPGLVKTQLARALWEENEEKIAGYMPLGRLGEPEDIAKAVVFLAGDSASWLTGQTLVVDGGATVRPSIA</sequence>
<dbReference type="PRINTS" id="PR00080">
    <property type="entry name" value="SDRFAMILY"/>
</dbReference>
<protein>
    <submittedName>
        <fullName evidence="2">SDR family oxidoreductase</fullName>
    </submittedName>
</protein>
<organism evidence="2 3">
    <name type="scientific">Actinoallomurus vinaceus</name>
    <dbReference type="NCBI Taxonomy" id="1080074"/>
    <lineage>
        <taxon>Bacteria</taxon>
        <taxon>Bacillati</taxon>
        <taxon>Actinomycetota</taxon>
        <taxon>Actinomycetes</taxon>
        <taxon>Streptosporangiales</taxon>
        <taxon>Thermomonosporaceae</taxon>
        <taxon>Actinoallomurus</taxon>
    </lineage>
</organism>
<proteinExistence type="inferred from homology"/>
<dbReference type="PANTHER" id="PTHR43943:SF2">
    <property type="entry name" value="DEHYDROGENASE_REDUCTASE 4"/>
    <property type="match status" value="1"/>
</dbReference>
<reference evidence="3" key="1">
    <citation type="journal article" date="2019" name="Int. J. Syst. Evol. Microbiol.">
        <title>The Global Catalogue of Microorganisms (GCM) 10K type strain sequencing project: providing services to taxonomists for standard genome sequencing and annotation.</title>
        <authorList>
            <consortium name="The Broad Institute Genomics Platform"/>
            <consortium name="The Broad Institute Genome Sequencing Center for Infectious Disease"/>
            <person name="Wu L."/>
            <person name="Ma J."/>
        </authorList>
    </citation>
    <scope>NUCLEOTIDE SEQUENCE [LARGE SCALE GENOMIC DNA]</scope>
    <source>
        <strain evidence="3">JCM 17939</strain>
    </source>
</reference>
<evidence type="ECO:0000256" key="1">
    <source>
        <dbReference type="ARBA" id="ARBA00006484"/>
    </source>
</evidence>
<dbReference type="Gene3D" id="3.40.50.720">
    <property type="entry name" value="NAD(P)-binding Rossmann-like Domain"/>
    <property type="match status" value="1"/>
</dbReference>
<dbReference type="EMBL" id="BAABHK010000014">
    <property type="protein sequence ID" value="GAA4634577.1"/>
    <property type="molecule type" value="Genomic_DNA"/>
</dbReference>
<dbReference type="Proteomes" id="UP001501442">
    <property type="component" value="Unassembled WGS sequence"/>
</dbReference>
<dbReference type="InterPro" id="IPR036291">
    <property type="entry name" value="NAD(P)-bd_dom_sf"/>
</dbReference>
<dbReference type="PROSITE" id="PS00061">
    <property type="entry name" value="ADH_SHORT"/>
    <property type="match status" value="1"/>
</dbReference>
<evidence type="ECO:0000313" key="2">
    <source>
        <dbReference type="EMBL" id="GAA4634577.1"/>
    </source>
</evidence>
<dbReference type="PANTHER" id="PTHR43943">
    <property type="entry name" value="DEHYDROGENASE/REDUCTASE (SDR FAMILY) MEMBER 4"/>
    <property type="match status" value="1"/>
</dbReference>
<name>A0ABP8UL86_9ACTN</name>
<dbReference type="SUPFAM" id="SSF51735">
    <property type="entry name" value="NAD(P)-binding Rossmann-fold domains"/>
    <property type="match status" value="1"/>
</dbReference>
<accession>A0ABP8UL86</accession>
<comment type="caution">
    <text evidence="2">The sequence shown here is derived from an EMBL/GenBank/DDBJ whole genome shotgun (WGS) entry which is preliminary data.</text>
</comment>
<comment type="similarity">
    <text evidence="1">Belongs to the short-chain dehydrogenases/reductases (SDR) family.</text>
</comment>
<gene>
    <name evidence="2" type="ORF">GCM10023196_076630</name>
</gene>
<dbReference type="Pfam" id="PF13561">
    <property type="entry name" value="adh_short_C2"/>
    <property type="match status" value="1"/>
</dbReference>
<dbReference type="NCBIfam" id="NF005559">
    <property type="entry name" value="PRK07231.1"/>
    <property type="match status" value="1"/>
</dbReference>
<evidence type="ECO:0000313" key="3">
    <source>
        <dbReference type="Proteomes" id="UP001501442"/>
    </source>
</evidence>
<dbReference type="InterPro" id="IPR002347">
    <property type="entry name" value="SDR_fam"/>
</dbReference>